<dbReference type="Proteomes" id="UP001589776">
    <property type="component" value="Unassembled WGS sequence"/>
</dbReference>
<proteinExistence type="predicted"/>
<accession>A0ABV6DVD7</accession>
<gene>
    <name evidence="1" type="ORF">ACFFK0_29910</name>
</gene>
<name>A0ABV6DVD7_9BACL</name>
<evidence type="ECO:0000313" key="2">
    <source>
        <dbReference type="Proteomes" id="UP001589776"/>
    </source>
</evidence>
<evidence type="ECO:0000313" key="1">
    <source>
        <dbReference type="EMBL" id="MFC0216617.1"/>
    </source>
</evidence>
<comment type="caution">
    <text evidence="1">The sequence shown here is derived from an EMBL/GenBank/DDBJ whole genome shotgun (WGS) entry which is preliminary data.</text>
</comment>
<keyword evidence="2" id="KW-1185">Reference proteome</keyword>
<reference evidence="1 2" key="1">
    <citation type="submission" date="2024-09" db="EMBL/GenBank/DDBJ databases">
        <authorList>
            <person name="Sun Q."/>
            <person name="Mori K."/>
        </authorList>
    </citation>
    <scope>NUCLEOTIDE SEQUENCE [LARGE SCALE GENOMIC DNA]</scope>
    <source>
        <strain evidence="1 2">CCM 7759</strain>
    </source>
</reference>
<protein>
    <recommendedName>
        <fullName evidence="3">Helix-turn-helix domain-containing protein</fullName>
    </recommendedName>
</protein>
<dbReference type="RefSeq" id="WP_377474975.1">
    <property type="nucleotide sequence ID" value="NZ_JBHLWN010000123.1"/>
</dbReference>
<sequence length="148" mass="17162">MTLSPEILFSEKEKLKIDFENWYYQLGGEHIGFIYDEDYPLTPQEAAKALGVLKVTLNKYIKQGLECMDNSSRKKIPSYAIEILKDPVYAILMQKTAQEKRLRNQTPHERLAEINSEIAELQMKYGKETFEETFAGHNGDEMEIMSSF</sequence>
<organism evidence="1 2">
    <name type="scientific">Paenibacillus chartarius</name>
    <dbReference type="NCBI Taxonomy" id="747481"/>
    <lineage>
        <taxon>Bacteria</taxon>
        <taxon>Bacillati</taxon>
        <taxon>Bacillota</taxon>
        <taxon>Bacilli</taxon>
        <taxon>Bacillales</taxon>
        <taxon>Paenibacillaceae</taxon>
        <taxon>Paenibacillus</taxon>
    </lineage>
</organism>
<dbReference type="EMBL" id="JBHLWN010000123">
    <property type="protein sequence ID" value="MFC0216617.1"/>
    <property type="molecule type" value="Genomic_DNA"/>
</dbReference>
<evidence type="ECO:0008006" key="3">
    <source>
        <dbReference type="Google" id="ProtNLM"/>
    </source>
</evidence>